<dbReference type="PANTHER" id="PTHR11699">
    <property type="entry name" value="ALDEHYDE DEHYDROGENASE-RELATED"/>
    <property type="match status" value="1"/>
</dbReference>
<dbReference type="Pfam" id="PF00171">
    <property type="entry name" value="Aldedh"/>
    <property type="match status" value="1"/>
</dbReference>
<dbReference type="Gene3D" id="3.40.309.10">
    <property type="entry name" value="Aldehyde Dehydrogenase, Chain A, domain 2"/>
    <property type="match status" value="1"/>
</dbReference>
<accession>A0A1R3WBF5</accession>
<proteinExistence type="inferred from homology"/>
<dbReference type="InterPro" id="IPR016163">
    <property type="entry name" value="Ald_DH_C"/>
</dbReference>
<dbReference type="InterPro" id="IPR015590">
    <property type="entry name" value="Aldehyde_DH_dom"/>
</dbReference>
<comment type="similarity">
    <text evidence="1 4">Belongs to the aldehyde dehydrogenase family.</text>
</comment>
<dbReference type="STRING" id="233100.SAMN05216526_1875"/>
<sequence>MSSQPKFASADPRLAVLDRQFRLLIDGKMVSSSQTFDVFNPANNAVIAQAPDGTVDQVEQAIQAAKRAFKSWSRLSADERADYVTRYANALEARKEELAALLTLEQGKPFHSMATGEVDASIYWVREVAKRRLEPEVIEDTDEHVVEVHHTPLGVVGAITPWNFPVLLGLWKIAPCLLTGNTMVLKPSPYTPLTSLFFGEIAADIFPAGVLNIVSGGNDIGQYMTTHNDIAKISFTGSTATGQKVMQSGACNLKRITLELGGNDAAVVLPDAEWRSIIPTLFDAAFGNSGQWCIAVKRLYVHSSIHSEFVKAFVEYAQSKRVGDGMDSSTDLGPIQNKMQYNKLLSLFKDTREKGYKFALGGEIDESQAGNFVPVTIVDNPPEDSRIVKEEPFGPILPILSFDDVEDVIQRVNDTSFGLAGSVWGGDRQKAIDVAKRIEAGTVWVNEIHIHGIDIPFGGHKMSGMGVENGHEGLCEFTNSKTYMFRK</sequence>
<dbReference type="CDD" id="cd07106">
    <property type="entry name" value="ALDH_AldA-AAD23400"/>
    <property type="match status" value="1"/>
</dbReference>
<dbReference type="AlphaFoldDB" id="A0A1R3WBF5"/>
<dbReference type="InterPro" id="IPR016161">
    <property type="entry name" value="Ald_DH/histidinol_DH"/>
</dbReference>
<feature type="active site" evidence="3">
    <location>
        <position position="259"/>
    </location>
</feature>
<evidence type="ECO:0000256" key="1">
    <source>
        <dbReference type="ARBA" id="ARBA00009986"/>
    </source>
</evidence>
<dbReference type="PROSITE" id="PS00070">
    <property type="entry name" value="ALDEHYDE_DEHYDR_CYS"/>
    <property type="match status" value="1"/>
</dbReference>
<reference evidence="6 7" key="1">
    <citation type="submission" date="2017-01" db="EMBL/GenBank/DDBJ databases">
        <authorList>
            <person name="Mah S.A."/>
            <person name="Swanson W.J."/>
            <person name="Moy G.W."/>
            <person name="Vacquier V.D."/>
        </authorList>
    </citation>
    <scope>NUCLEOTIDE SEQUENCE [LARGE SCALE GENOMIC DNA]</scope>
    <source>
        <strain evidence="6 7">M9</strain>
    </source>
</reference>
<keyword evidence="2 4" id="KW-0560">Oxidoreductase</keyword>
<dbReference type="FunFam" id="3.40.309.10:FF:000009">
    <property type="entry name" value="Aldehyde dehydrogenase A"/>
    <property type="match status" value="1"/>
</dbReference>
<feature type="domain" description="Aldehyde dehydrogenase" evidence="5">
    <location>
        <begin position="32"/>
        <end position="482"/>
    </location>
</feature>
<evidence type="ECO:0000256" key="2">
    <source>
        <dbReference type="ARBA" id="ARBA00023002"/>
    </source>
</evidence>
<protein>
    <submittedName>
        <fullName evidence="6">Acyl-CoA reductase</fullName>
    </submittedName>
</protein>
<evidence type="ECO:0000256" key="3">
    <source>
        <dbReference type="PROSITE-ProRule" id="PRU10007"/>
    </source>
</evidence>
<dbReference type="PROSITE" id="PS00687">
    <property type="entry name" value="ALDEHYDE_DEHYDR_GLU"/>
    <property type="match status" value="1"/>
</dbReference>
<dbReference type="InterPro" id="IPR044086">
    <property type="entry name" value="LUC3-like"/>
</dbReference>
<dbReference type="GO" id="GO:0016620">
    <property type="term" value="F:oxidoreductase activity, acting on the aldehyde or oxo group of donors, NAD or NADP as acceptor"/>
    <property type="evidence" value="ECO:0007669"/>
    <property type="project" value="InterPro"/>
</dbReference>
<evidence type="ECO:0000256" key="4">
    <source>
        <dbReference type="RuleBase" id="RU003345"/>
    </source>
</evidence>
<dbReference type="Proteomes" id="UP000223759">
    <property type="component" value="Unassembled WGS sequence"/>
</dbReference>
<dbReference type="Gene3D" id="3.40.605.10">
    <property type="entry name" value="Aldehyde Dehydrogenase, Chain A, domain 1"/>
    <property type="match status" value="1"/>
</dbReference>
<name>A0A1R3WBF5_9GAMM</name>
<evidence type="ECO:0000313" key="6">
    <source>
        <dbReference type="EMBL" id="SIT73637.1"/>
    </source>
</evidence>
<dbReference type="InterPro" id="IPR016162">
    <property type="entry name" value="Ald_DH_N"/>
</dbReference>
<dbReference type="InterPro" id="IPR016160">
    <property type="entry name" value="Ald_DH_CS_CYS"/>
</dbReference>
<dbReference type="FunFam" id="3.40.605.10:FF:000007">
    <property type="entry name" value="NAD/NADP-dependent betaine aldehyde dehydrogenase"/>
    <property type="match status" value="1"/>
</dbReference>
<dbReference type="EMBL" id="FTPK01000004">
    <property type="protein sequence ID" value="SIT73637.1"/>
    <property type="molecule type" value="Genomic_DNA"/>
</dbReference>
<evidence type="ECO:0000259" key="5">
    <source>
        <dbReference type="Pfam" id="PF00171"/>
    </source>
</evidence>
<gene>
    <name evidence="6" type="ORF">SAMN05216526_1875</name>
</gene>
<dbReference type="SUPFAM" id="SSF53720">
    <property type="entry name" value="ALDH-like"/>
    <property type="match status" value="1"/>
</dbReference>
<dbReference type="RefSeq" id="WP_076756283.1">
    <property type="nucleotide sequence ID" value="NZ_CP023018.1"/>
</dbReference>
<keyword evidence="7" id="KW-1185">Reference proteome</keyword>
<dbReference type="InterPro" id="IPR029510">
    <property type="entry name" value="Ald_DH_CS_GLU"/>
</dbReference>
<evidence type="ECO:0000313" key="7">
    <source>
        <dbReference type="Proteomes" id="UP000223759"/>
    </source>
</evidence>
<organism evidence="6 7">
    <name type="scientific">Ectothiorhodosinus mongolicus</name>
    <dbReference type="NCBI Taxonomy" id="233100"/>
    <lineage>
        <taxon>Bacteria</taxon>
        <taxon>Pseudomonadati</taxon>
        <taxon>Pseudomonadota</taxon>
        <taxon>Gammaproteobacteria</taxon>
        <taxon>Chromatiales</taxon>
        <taxon>Ectothiorhodospiraceae</taxon>
        <taxon>Ectothiorhodosinus</taxon>
    </lineage>
</organism>
<dbReference type="OrthoDB" id="9812625at2"/>